<feature type="transmembrane region" description="Helical" evidence="1">
    <location>
        <begin position="30"/>
        <end position="47"/>
    </location>
</feature>
<evidence type="ECO:0000313" key="3">
    <source>
        <dbReference type="EMBL" id="HIW70863.1"/>
    </source>
</evidence>
<keyword evidence="1" id="KW-1133">Transmembrane helix</keyword>
<evidence type="ECO:0000256" key="1">
    <source>
        <dbReference type="SAM" id="Phobius"/>
    </source>
</evidence>
<dbReference type="PANTHER" id="PTHR46211:SF8">
    <property type="entry name" value="PHOSPHODIESTERASE"/>
    <property type="match status" value="1"/>
</dbReference>
<dbReference type="Pfam" id="PF03009">
    <property type="entry name" value="GDPD"/>
    <property type="match status" value="1"/>
</dbReference>
<proteinExistence type="predicted"/>
<dbReference type="GO" id="GO:0008081">
    <property type="term" value="F:phosphoric diester hydrolase activity"/>
    <property type="evidence" value="ECO:0007669"/>
    <property type="project" value="InterPro"/>
</dbReference>
<feature type="transmembrane region" description="Helical" evidence="1">
    <location>
        <begin position="59"/>
        <end position="79"/>
    </location>
</feature>
<sequence length="488" mass="55187">MLEWSLFSYCWIGIMAQLIASDLLVGYPGGQLAVSAVLVALLTVLVAHRRGVSGAAEWWWLLVGTLLNWLLLLPIGALGSTASLTALLPLPTGLLRELILYRWRIVPVLAIVWLLLGVWWLRRGRRFILAYSGGVLRGIPWNGDQTLVMLGVTVVATLSGFFVQHYFEDVVAAAWWLLIVTMMLAYWFAVVFKWFWQLPAEGPASWWSSVEVKVLSLGLILALGAIFLIQQQRPPVINHPMVISHRGVNGNNGVPNTLQSLSRTARLHPDRVETDVQLTRDNRFITCHDSNLYKLTGHRGTVRQETLAQLARKTVYFGGYHANLTPFRTYLRTAEHEHVPLIVELKAQRGVAPSTIVDHFQKQYGLGTGKDHFWIHTADLKIASIVQKRQPNAQIGLVLPFVVSQIPQNADFYCINYHMLNENLVNKLHHNHKKVYAWTVNQPGDVYRMKQMGVDGIITNKYRKILEISSNNKYILSNQVVGKLLELF</sequence>
<reference evidence="3" key="2">
    <citation type="submission" date="2021-04" db="EMBL/GenBank/DDBJ databases">
        <authorList>
            <person name="Gilroy R."/>
        </authorList>
    </citation>
    <scope>NUCLEOTIDE SEQUENCE</scope>
    <source>
        <strain evidence="3">ChiHejej3B27-2180</strain>
    </source>
</reference>
<accession>A0A9D1QPY9</accession>
<feature type="transmembrane region" description="Helical" evidence="1">
    <location>
        <begin position="173"/>
        <end position="196"/>
    </location>
</feature>
<feature type="domain" description="GP-PDE" evidence="2">
    <location>
        <begin position="240"/>
        <end position="469"/>
    </location>
</feature>
<evidence type="ECO:0000313" key="4">
    <source>
        <dbReference type="Proteomes" id="UP000886878"/>
    </source>
</evidence>
<dbReference type="PROSITE" id="PS51704">
    <property type="entry name" value="GP_PDE"/>
    <property type="match status" value="1"/>
</dbReference>
<feature type="transmembrane region" description="Helical" evidence="1">
    <location>
        <begin position="208"/>
        <end position="229"/>
    </location>
</feature>
<comment type="caution">
    <text evidence="3">The sequence shown here is derived from an EMBL/GenBank/DDBJ whole genome shotgun (WGS) entry which is preliminary data.</text>
</comment>
<reference evidence="3" key="1">
    <citation type="journal article" date="2021" name="PeerJ">
        <title>Extensive microbial diversity within the chicken gut microbiome revealed by metagenomics and culture.</title>
        <authorList>
            <person name="Gilroy R."/>
            <person name="Ravi A."/>
            <person name="Getino M."/>
            <person name="Pursley I."/>
            <person name="Horton D.L."/>
            <person name="Alikhan N.F."/>
            <person name="Baker D."/>
            <person name="Gharbi K."/>
            <person name="Hall N."/>
            <person name="Watson M."/>
            <person name="Adriaenssens E.M."/>
            <person name="Foster-Nyarko E."/>
            <person name="Jarju S."/>
            <person name="Secka A."/>
            <person name="Antonio M."/>
            <person name="Oren A."/>
            <person name="Chaudhuri R.R."/>
            <person name="La Ragione R."/>
            <person name="Hildebrand F."/>
            <person name="Pallen M.J."/>
        </authorList>
    </citation>
    <scope>NUCLEOTIDE SEQUENCE</scope>
    <source>
        <strain evidence="3">ChiHejej3B27-2180</strain>
    </source>
</reference>
<dbReference type="AlphaFoldDB" id="A0A9D1QPY9"/>
<name>A0A9D1QPY9_9LACO</name>
<organism evidence="3 4">
    <name type="scientific">Candidatus Limosilactobacillus merdipullorum</name>
    <dbReference type="NCBI Taxonomy" id="2838653"/>
    <lineage>
        <taxon>Bacteria</taxon>
        <taxon>Bacillati</taxon>
        <taxon>Bacillota</taxon>
        <taxon>Bacilli</taxon>
        <taxon>Lactobacillales</taxon>
        <taxon>Lactobacillaceae</taxon>
        <taxon>Limosilactobacillus</taxon>
    </lineage>
</organism>
<dbReference type="EMBL" id="DXGK01000124">
    <property type="protein sequence ID" value="HIW70863.1"/>
    <property type="molecule type" value="Genomic_DNA"/>
</dbReference>
<dbReference type="GO" id="GO:0006629">
    <property type="term" value="P:lipid metabolic process"/>
    <property type="evidence" value="ECO:0007669"/>
    <property type="project" value="InterPro"/>
</dbReference>
<dbReference type="Gene3D" id="3.20.20.190">
    <property type="entry name" value="Phosphatidylinositol (PI) phosphodiesterase"/>
    <property type="match status" value="1"/>
</dbReference>
<dbReference type="Proteomes" id="UP000886878">
    <property type="component" value="Unassembled WGS sequence"/>
</dbReference>
<dbReference type="InterPro" id="IPR030395">
    <property type="entry name" value="GP_PDE_dom"/>
</dbReference>
<gene>
    <name evidence="3" type="ORF">H9876_05815</name>
</gene>
<dbReference type="InterPro" id="IPR017946">
    <property type="entry name" value="PLC-like_Pdiesterase_TIM-brl"/>
</dbReference>
<keyword evidence="1" id="KW-0472">Membrane</keyword>
<dbReference type="PANTHER" id="PTHR46211">
    <property type="entry name" value="GLYCEROPHOSPHORYL DIESTER PHOSPHODIESTERASE"/>
    <property type="match status" value="1"/>
</dbReference>
<protein>
    <recommendedName>
        <fullName evidence="2">GP-PDE domain-containing protein</fullName>
    </recommendedName>
</protein>
<keyword evidence="1" id="KW-0812">Transmembrane</keyword>
<evidence type="ECO:0000259" key="2">
    <source>
        <dbReference type="PROSITE" id="PS51704"/>
    </source>
</evidence>
<feature type="transmembrane region" description="Helical" evidence="1">
    <location>
        <begin position="99"/>
        <end position="121"/>
    </location>
</feature>
<feature type="transmembrane region" description="Helical" evidence="1">
    <location>
        <begin position="147"/>
        <end position="167"/>
    </location>
</feature>
<dbReference type="SUPFAM" id="SSF51695">
    <property type="entry name" value="PLC-like phosphodiesterases"/>
    <property type="match status" value="1"/>
</dbReference>